<dbReference type="Proteomes" id="UP000034181">
    <property type="component" value="Unassembled WGS sequence"/>
</dbReference>
<feature type="transmembrane region" description="Helical" evidence="6">
    <location>
        <begin position="70"/>
        <end position="89"/>
    </location>
</feature>
<keyword evidence="3 6" id="KW-0812">Transmembrane</keyword>
<gene>
    <name evidence="8" type="ORF">US96_C0028G0010</name>
</gene>
<dbReference type="InterPro" id="IPR037185">
    <property type="entry name" value="EmrE-like"/>
</dbReference>
<feature type="transmembrane region" description="Helical" evidence="6">
    <location>
        <begin position="250"/>
        <end position="270"/>
    </location>
</feature>
<dbReference type="SUPFAM" id="SSF103481">
    <property type="entry name" value="Multidrug resistance efflux transporter EmrE"/>
    <property type="match status" value="1"/>
</dbReference>
<evidence type="ECO:0000256" key="5">
    <source>
        <dbReference type="ARBA" id="ARBA00023136"/>
    </source>
</evidence>
<feature type="domain" description="EamA" evidence="7">
    <location>
        <begin position="155"/>
        <end position="290"/>
    </location>
</feature>
<keyword evidence="4 6" id="KW-1133">Transmembrane helix</keyword>
<feature type="transmembrane region" description="Helical" evidence="6">
    <location>
        <begin position="186"/>
        <end position="203"/>
    </location>
</feature>
<evidence type="ECO:0000256" key="1">
    <source>
        <dbReference type="ARBA" id="ARBA00004651"/>
    </source>
</evidence>
<keyword evidence="5 6" id="KW-0472">Membrane</keyword>
<protein>
    <submittedName>
        <fullName evidence="8">Drug/metabolite-transporting permease</fullName>
    </submittedName>
</protein>
<evidence type="ECO:0000256" key="2">
    <source>
        <dbReference type="ARBA" id="ARBA00022475"/>
    </source>
</evidence>
<dbReference type="InterPro" id="IPR000620">
    <property type="entry name" value="EamA_dom"/>
</dbReference>
<organism evidence="8 9">
    <name type="scientific">Candidatus Woesebacteria bacterium GW2011_GWB1_38_5b</name>
    <dbReference type="NCBI Taxonomy" id="1618569"/>
    <lineage>
        <taxon>Bacteria</taxon>
        <taxon>Candidatus Woeseibacteriota</taxon>
    </lineage>
</organism>
<feature type="domain" description="EamA" evidence="7">
    <location>
        <begin position="10"/>
        <end position="91"/>
    </location>
</feature>
<evidence type="ECO:0000256" key="6">
    <source>
        <dbReference type="SAM" id="Phobius"/>
    </source>
</evidence>
<comment type="caution">
    <text evidence="8">The sequence shown here is derived from an EMBL/GenBank/DDBJ whole genome shotgun (WGS) entry which is preliminary data.</text>
</comment>
<dbReference type="AlphaFoldDB" id="A0A0G0NC73"/>
<keyword evidence="2" id="KW-1003">Cell membrane</keyword>
<sequence length="305" mass="33942">MFGSLSRIQLAIIALIFANIIWGAAFPIYKWTLEIVPPFIFTFIRFFGGALIVLPFVYKSLRIQRSDIPKLILVSLIGISVQIPLLFFGLKLKYYIRYADDFVILNTDRKLLLSMLLNEKLKVKVLIGTLVSLLGVLAIILRPFIESGGLTGSVLGNFLLFGATVCSVAQALILKRITANNDPLALVFWMFVIGIIPIIPFALYETQTFNLLTQINLQAVIGLLYGIVFAAVIAHYLYAFGIKFVKASEVGIFSYVDPLATIVIAIPLLGEIITPTYILGAILVFLGIFIAEGRVHYHPFQRLRT</sequence>
<feature type="transmembrane region" description="Helical" evidence="6">
    <location>
        <begin position="151"/>
        <end position="174"/>
    </location>
</feature>
<reference evidence="8 9" key="1">
    <citation type="journal article" date="2015" name="Nature">
        <title>rRNA introns, odd ribosomes, and small enigmatic genomes across a large radiation of phyla.</title>
        <authorList>
            <person name="Brown C.T."/>
            <person name="Hug L.A."/>
            <person name="Thomas B.C."/>
            <person name="Sharon I."/>
            <person name="Castelle C.J."/>
            <person name="Singh A."/>
            <person name="Wilkins M.J."/>
            <person name="Williams K.H."/>
            <person name="Banfield J.F."/>
        </authorList>
    </citation>
    <scope>NUCLEOTIDE SEQUENCE [LARGE SCALE GENOMIC DNA]</scope>
</reference>
<name>A0A0G0NC73_9BACT</name>
<dbReference type="PANTHER" id="PTHR32322">
    <property type="entry name" value="INNER MEMBRANE TRANSPORTER"/>
    <property type="match status" value="1"/>
</dbReference>
<feature type="transmembrane region" description="Helical" evidence="6">
    <location>
        <begin position="125"/>
        <end position="145"/>
    </location>
</feature>
<dbReference type="EMBL" id="LBUZ01000028">
    <property type="protein sequence ID" value="KKQ74686.1"/>
    <property type="molecule type" value="Genomic_DNA"/>
</dbReference>
<proteinExistence type="predicted"/>
<dbReference type="PANTHER" id="PTHR32322:SF18">
    <property type="entry name" value="S-ADENOSYLMETHIONINE_S-ADENOSYLHOMOCYSTEINE TRANSPORTER"/>
    <property type="match status" value="1"/>
</dbReference>
<dbReference type="InterPro" id="IPR050638">
    <property type="entry name" value="AA-Vitamin_Transporters"/>
</dbReference>
<evidence type="ECO:0000259" key="7">
    <source>
        <dbReference type="Pfam" id="PF00892"/>
    </source>
</evidence>
<feature type="transmembrane region" description="Helical" evidence="6">
    <location>
        <begin position="35"/>
        <end position="58"/>
    </location>
</feature>
<dbReference type="Pfam" id="PF00892">
    <property type="entry name" value="EamA"/>
    <property type="match status" value="2"/>
</dbReference>
<comment type="subcellular location">
    <subcellularLocation>
        <location evidence="1">Cell membrane</location>
        <topology evidence="1">Multi-pass membrane protein</topology>
    </subcellularLocation>
</comment>
<accession>A0A0G0NC73</accession>
<feature type="transmembrane region" description="Helical" evidence="6">
    <location>
        <begin position="215"/>
        <end position="238"/>
    </location>
</feature>
<evidence type="ECO:0000313" key="8">
    <source>
        <dbReference type="EMBL" id="KKQ74686.1"/>
    </source>
</evidence>
<feature type="transmembrane region" description="Helical" evidence="6">
    <location>
        <begin position="12"/>
        <end position="29"/>
    </location>
</feature>
<dbReference type="GO" id="GO:0005886">
    <property type="term" value="C:plasma membrane"/>
    <property type="evidence" value="ECO:0007669"/>
    <property type="project" value="UniProtKB-SubCell"/>
</dbReference>
<evidence type="ECO:0000256" key="3">
    <source>
        <dbReference type="ARBA" id="ARBA00022692"/>
    </source>
</evidence>
<evidence type="ECO:0000313" key="9">
    <source>
        <dbReference type="Proteomes" id="UP000034181"/>
    </source>
</evidence>
<evidence type="ECO:0000256" key="4">
    <source>
        <dbReference type="ARBA" id="ARBA00022989"/>
    </source>
</evidence>